<gene>
    <name evidence="3" type="ORF">BKN37_03975</name>
</gene>
<dbReference type="AlphaFoldDB" id="A0A1S1NP55"/>
<evidence type="ECO:0000313" key="4">
    <source>
        <dbReference type="Proteomes" id="UP000179734"/>
    </source>
</evidence>
<proteinExistence type="predicted"/>
<reference evidence="3 4" key="1">
    <citation type="submission" date="2016-10" db="EMBL/GenBank/DDBJ databases">
        <title>Genome sequence of Mycobacterium talmonii.</title>
        <authorList>
            <person name="Greninger A.L."/>
            <person name="Elliott B."/>
            <person name="Vasireddy S."/>
            <person name="Vasireddy R."/>
        </authorList>
    </citation>
    <scope>NUCLEOTIDE SEQUENCE [LARGE SCALE GENOMIC DNA]</scope>
    <source>
        <strain evidence="4">NE-TNMC-100812</strain>
    </source>
</reference>
<evidence type="ECO:0000256" key="2">
    <source>
        <dbReference type="ARBA" id="ARBA00023136"/>
    </source>
</evidence>
<accession>A0A1S1NP55</accession>
<dbReference type="PANTHER" id="PTHR37042">
    <property type="entry name" value="OUTER MEMBRANE PROTEIN RV1973"/>
    <property type="match status" value="1"/>
</dbReference>
<evidence type="ECO:0008006" key="5">
    <source>
        <dbReference type="Google" id="ProtNLM"/>
    </source>
</evidence>
<dbReference type="GO" id="GO:0016020">
    <property type="term" value="C:membrane"/>
    <property type="evidence" value="ECO:0007669"/>
    <property type="project" value="UniProtKB-SubCell"/>
</dbReference>
<protein>
    <recommendedName>
        <fullName evidence="5">Mce protein</fullName>
    </recommendedName>
</protein>
<comment type="subcellular location">
    <subcellularLocation>
        <location evidence="1">Membrane</location>
    </subcellularLocation>
</comment>
<evidence type="ECO:0000313" key="3">
    <source>
        <dbReference type="EMBL" id="OHV05998.1"/>
    </source>
</evidence>
<dbReference type="EMBL" id="MLQM01000010">
    <property type="protein sequence ID" value="OHV05998.1"/>
    <property type="molecule type" value="Genomic_DNA"/>
</dbReference>
<evidence type="ECO:0000256" key="1">
    <source>
        <dbReference type="ARBA" id="ARBA00004370"/>
    </source>
</evidence>
<keyword evidence="2" id="KW-0472">Membrane</keyword>
<dbReference type="Proteomes" id="UP000179734">
    <property type="component" value="Unassembled WGS sequence"/>
</dbReference>
<name>A0A1S1NP55_9MYCO</name>
<dbReference type="PANTHER" id="PTHR37042:SF4">
    <property type="entry name" value="OUTER MEMBRANE PROTEIN RV1973"/>
    <property type="match status" value="1"/>
</dbReference>
<keyword evidence="4" id="KW-1185">Reference proteome</keyword>
<organism evidence="3 4">
    <name type="scientific">Mycobacterium talmoniae</name>
    <dbReference type="NCBI Taxonomy" id="1858794"/>
    <lineage>
        <taxon>Bacteria</taxon>
        <taxon>Bacillati</taxon>
        <taxon>Actinomycetota</taxon>
        <taxon>Actinomycetes</taxon>
        <taxon>Mycobacteriales</taxon>
        <taxon>Mycobacteriaceae</taxon>
        <taxon>Mycobacterium</taxon>
    </lineage>
</organism>
<comment type="caution">
    <text evidence="3">The sequence shown here is derived from an EMBL/GenBank/DDBJ whole genome shotgun (WGS) entry which is preliminary data.</text>
</comment>
<sequence>MLVLVLAGAGYEGWLLYQQHQKDVAAAQALEAAQKFTLALTTIDPNAIDKNFAEVIDGATGEFKDMYTQSTEQLRQLLIENKAVAHGTVIEAAVKSATKNKVVVVLFIDQSVSNAAVPQPQLDRSRITMTMEKVDGRWLASKLEMP</sequence>